<dbReference type="AlphaFoldDB" id="A0A1S7LHW2"/>
<feature type="domain" description="Transposase IS66 central" evidence="1">
    <location>
        <begin position="2"/>
        <end position="80"/>
    </location>
</feature>
<protein>
    <recommendedName>
        <fullName evidence="1">Transposase IS66 central domain-containing protein</fullName>
    </recommendedName>
</protein>
<name>A0A1S7LHW2_MAGMO</name>
<dbReference type="InterPro" id="IPR052344">
    <property type="entry name" value="Transposase-related"/>
</dbReference>
<dbReference type="InterPro" id="IPR004291">
    <property type="entry name" value="Transposase_IS66_central"/>
</dbReference>
<dbReference type="Pfam" id="PF03050">
    <property type="entry name" value="DDE_Tnp_IS66"/>
    <property type="match status" value="1"/>
</dbReference>
<proteinExistence type="predicted"/>
<reference evidence="2" key="1">
    <citation type="submission" date="2015-04" db="EMBL/GenBank/DDBJ databases">
        <authorList>
            <person name="Syromyatnikov M.Y."/>
            <person name="Popov V.N."/>
        </authorList>
    </citation>
    <scope>NUCLEOTIDE SEQUENCE</scope>
    <source>
        <strain evidence="2">MO-1</strain>
    </source>
</reference>
<evidence type="ECO:0000313" key="2">
    <source>
        <dbReference type="EMBL" id="CRH06542.1"/>
    </source>
</evidence>
<dbReference type="PANTHER" id="PTHR33678:SF2">
    <property type="match status" value="1"/>
</dbReference>
<organism evidence="2">
    <name type="scientific">Magnetococcus massalia (strain MO-1)</name>
    <dbReference type="NCBI Taxonomy" id="451514"/>
    <lineage>
        <taxon>Bacteria</taxon>
        <taxon>Pseudomonadati</taxon>
        <taxon>Pseudomonadota</taxon>
        <taxon>Magnetococcia</taxon>
        <taxon>Magnetococcales</taxon>
        <taxon>Magnetococcaceae</taxon>
        <taxon>Magnetococcus</taxon>
    </lineage>
</organism>
<evidence type="ECO:0000259" key="1">
    <source>
        <dbReference type="Pfam" id="PF03050"/>
    </source>
</evidence>
<dbReference type="PANTHER" id="PTHR33678">
    <property type="entry name" value="BLL1576 PROTEIN"/>
    <property type="match status" value="1"/>
</dbReference>
<gene>
    <name evidence="2" type="ORF">MAGMO_2383</name>
</gene>
<sequence>MIHRSRGQKAAADLLGDFSGILGSDRWGGYNKWPLSERQLCWSHLDRDFCAISERAGSKLIGEKLLAASKEMFGHWHAFRREHGDRELLCIQWQFTTDDARIKLKHLYPSYQA</sequence>
<accession>A0A1S7LHW2</accession>
<dbReference type="EMBL" id="LO017727">
    <property type="protein sequence ID" value="CRH06542.1"/>
    <property type="molecule type" value="Genomic_DNA"/>
</dbReference>